<protein>
    <recommendedName>
        <fullName evidence="5">Yippee domain-containing protein</fullName>
    </recommendedName>
</protein>
<reference evidence="6 7" key="1">
    <citation type="journal article" date="2014" name="Genome Announc.">
        <title>Draft genome sequence of Sclerotinia borealis, a psychrophilic plant pathogenic fungus.</title>
        <authorList>
            <person name="Mardanov A.V."/>
            <person name="Beletsky A.V."/>
            <person name="Kadnikov V.V."/>
            <person name="Ignatov A.N."/>
            <person name="Ravin N.V."/>
        </authorList>
    </citation>
    <scope>NUCLEOTIDE SEQUENCE [LARGE SCALE GENOMIC DNA]</scope>
    <source>
        <strain evidence="7">F-4157</strain>
    </source>
</reference>
<dbReference type="PROSITE" id="PS51792">
    <property type="entry name" value="YIPPEE"/>
    <property type="match status" value="1"/>
</dbReference>
<feature type="region of interest" description="Disordered" evidence="4">
    <location>
        <begin position="29"/>
        <end position="117"/>
    </location>
</feature>
<proteinExistence type="inferred from homology"/>
<organism evidence="6 7">
    <name type="scientific">Sclerotinia borealis (strain F-4128)</name>
    <dbReference type="NCBI Taxonomy" id="1432307"/>
    <lineage>
        <taxon>Eukaryota</taxon>
        <taxon>Fungi</taxon>
        <taxon>Dikarya</taxon>
        <taxon>Ascomycota</taxon>
        <taxon>Pezizomycotina</taxon>
        <taxon>Leotiomycetes</taxon>
        <taxon>Helotiales</taxon>
        <taxon>Sclerotiniaceae</taxon>
        <taxon>Sclerotinia</taxon>
    </lineage>
</organism>
<keyword evidence="2" id="KW-0479">Metal-binding</keyword>
<dbReference type="EMBL" id="AYSA01000508">
    <property type="protein sequence ID" value="ESZ91384.1"/>
    <property type="molecule type" value="Genomic_DNA"/>
</dbReference>
<sequence>MSNERLTFPTYLIPSFSFPFRRRQTSTSSSTAASLNTNTSASIPGLSHSPTSSYSNTPIASPTFEHFPTHTYSSSSATETKTKHNESTYPLCPSSRSRTSPEPQASSPPQAHLTRPHPSTIRCLTCSTHLSYTSQIVSKGFTGRHGRAYLVAPPPPTPVPIIPPFPPTAHDRSKNLSNIRIGRAVNRELLTGHHVVADVNCAVCNTLLGWKYVDAREAGQRYKIGKFILETKRVVVVHTYEDEDVVPHSWDYKCGDGGGGCEGMMGGGGVGGVGAVGRVGRGGDARGLEVETKEEEEASGWVHFDSEDEDECEELFAGTWDAEVIQRRRIRRVDRRKKERERERERERVASQDSGVGGL</sequence>
<dbReference type="AlphaFoldDB" id="W9C948"/>
<comment type="similarity">
    <text evidence="1">Belongs to the yippee family.</text>
</comment>
<feature type="compositionally biased region" description="Polar residues" evidence="4">
    <location>
        <begin position="48"/>
        <end position="60"/>
    </location>
</feature>
<accession>W9C948</accession>
<dbReference type="InterPro" id="IPR004910">
    <property type="entry name" value="Yippee/Mis18/Cereblon"/>
</dbReference>
<keyword evidence="7" id="KW-1185">Reference proteome</keyword>
<dbReference type="Proteomes" id="UP000019487">
    <property type="component" value="Unassembled WGS sequence"/>
</dbReference>
<dbReference type="STRING" id="1432307.W9C948"/>
<evidence type="ECO:0000256" key="2">
    <source>
        <dbReference type="ARBA" id="ARBA00022723"/>
    </source>
</evidence>
<evidence type="ECO:0000256" key="3">
    <source>
        <dbReference type="ARBA" id="ARBA00022833"/>
    </source>
</evidence>
<evidence type="ECO:0000313" key="6">
    <source>
        <dbReference type="EMBL" id="ESZ91384.1"/>
    </source>
</evidence>
<evidence type="ECO:0000256" key="1">
    <source>
        <dbReference type="ARBA" id="ARBA00005613"/>
    </source>
</evidence>
<evidence type="ECO:0000313" key="7">
    <source>
        <dbReference type="Proteomes" id="UP000019487"/>
    </source>
</evidence>
<feature type="domain" description="Yippee" evidence="5">
    <location>
        <begin position="119"/>
        <end position="238"/>
    </location>
</feature>
<gene>
    <name evidence="6" type="ORF">SBOR_8236</name>
</gene>
<feature type="compositionally biased region" description="Low complexity" evidence="4">
    <location>
        <begin position="29"/>
        <end position="42"/>
    </location>
</feature>
<dbReference type="OrthoDB" id="6407410at2759"/>
<feature type="compositionally biased region" description="Low complexity" evidence="4">
    <location>
        <begin position="100"/>
        <end position="111"/>
    </location>
</feature>
<feature type="region of interest" description="Disordered" evidence="4">
    <location>
        <begin position="335"/>
        <end position="359"/>
    </location>
</feature>
<dbReference type="PANTHER" id="PTHR13848">
    <property type="entry name" value="PROTEIN YIPPEE-LIKE CG15309-RELATED"/>
    <property type="match status" value="1"/>
</dbReference>
<dbReference type="InterPro" id="IPR034751">
    <property type="entry name" value="Yippee"/>
</dbReference>
<name>W9C948_SCLBF</name>
<dbReference type="HOGENOM" id="CLU_043857_0_0_1"/>
<dbReference type="GO" id="GO:0046872">
    <property type="term" value="F:metal ion binding"/>
    <property type="evidence" value="ECO:0007669"/>
    <property type="project" value="UniProtKB-KW"/>
</dbReference>
<evidence type="ECO:0000259" key="5">
    <source>
        <dbReference type="PROSITE" id="PS51792"/>
    </source>
</evidence>
<keyword evidence="3" id="KW-0862">Zinc</keyword>
<comment type="caution">
    <text evidence="6">The sequence shown here is derived from an EMBL/GenBank/DDBJ whole genome shotgun (WGS) entry which is preliminary data.</text>
</comment>
<dbReference type="Pfam" id="PF03226">
    <property type="entry name" value="Yippee-Mis18"/>
    <property type="match status" value="1"/>
</dbReference>
<feature type="compositionally biased region" description="Polar residues" evidence="4">
    <location>
        <begin position="70"/>
        <end position="79"/>
    </location>
</feature>
<evidence type="ECO:0000256" key="4">
    <source>
        <dbReference type="SAM" id="MobiDB-lite"/>
    </source>
</evidence>
<dbReference type="InterPro" id="IPR039058">
    <property type="entry name" value="Yippee_fam"/>
</dbReference>
<feature type="compositionally biased region" description="Basic and acidic residues" evidence="4">
    <location>
        <begin position="340"/>
        <end position="350"/>
    </location>
</feature>